<feature type="compositionally biased region" description="Polar residues" evidence="10">
    <location>
        <begin position="82"/>
        <end position="91"/>
    </location>
</feature>
<gene>
    <name evidence="12" type="ORF">Sste5346_004265</name>
</gene>
<proteinExistence type="inferred from homology"/>
<feature type="compositionally biased region" description="Polar residues" evidence="10">
    <location>
        <begin position="286"/>
        <end position="297"/>
    </location>
</feature>
<feature type="compositionally biased region" description="Basic and acidic residues" evidence="10">
    <location>
        <begin position="139"/>
        <end position="152"/>
    </location>
</feature>
<dbReference type="PANTHER" id="PTHR16040">
    <property type="entry name" value="AUSTRALIN, ISOFORM A-RELATED"/>
    <property type="match status" value="1"/>
</dbReference>
<evidence type="ECO:0000256" key="6">
    <source>
        <dbReference type="ARBA" id="ARBA00022776"/>
    </source>
</evidence>
<feature type="compositionally biased region" description="Low complexity" evidence="10">
    <location>
        <begin position="226"/>
        <end position="278"/>
    </location>
</feature>
<evidence type="ECO:0000256" key="3">
    <source>
        <dbReference type="ARBA" id="ARBA00009914"/>
    </source>
</evidence>
<feature type="region of interest" description="Disordered" evidence="10">
    <location>
        <begin position="82"/>
        <end position="210"/>
    </location>
</feature>
<evidence type="ECO:0000313" key="12">
    <source>
        <dbReference type="EMBL" id="KAL1897060.1"/>
    </source>
</evidence>
<dbReference type="InterPro" id="IPR018851">
    <property type="entry name" value="Borealin_N"/>
</dbReference>
<feature type="compositionally biased region" description="Low complexity" evidence="10">
    <location>
        <begin position="337"/>
        <end position="362"/>
    </location>
</feature>
<dbReference type="Proteomes" id="UP001583186">
    <property type="component" value="Unassembled WGS sequence"/>
</dbReference>
<keyword evidence="7" id="KW-0539">Nucleus</keyword>
<evidence type="ECO:0000256" key="5">
    <source>
        <dbReference type="ARBA" id="ARBA00022618"/>
    </source>
</evidence>
<feature type="domain" description="Borealin N-terminal" evidence="11">
    <location>
        <begin position="21"/>
        <end position="75"/>
    </location>
</feature>
<keyword evidence="13" id="KW-1185">Reference proteome</keyword>
<comment type="similarity">
    <text evidence="3">Belongs to the borealin family.</text>
</comment>
<dbReference type="Pfam" id="PF10444">
    <property type="entry name" value="Nbl1_Borealin_N"/>
    <property type="match status" value="1"/>
</dbReference>
<evidence type="ECO:0000313" key="13">
    <source>
        <dbReference type="Proteomes" id="UP001583186"/>
    </source>
</evidence>
<organism evidence="12 13">
    <name type="scientific">Sporothrix stenoceras</name>
    <dbReference type="NCBI Taxonomy" id="5173"/>
    <lineage>
        <taxon>Eukaryota</taxon>
        <taxon>Fungi</taxon>
        <taxon>Dikarya</taxon>
        <taxon>Ascomycota</taxon>
        <taxon>Pezizomycotina</taxon>
        <taxon>Sordariomycetes</taxon>
        <taxon>Sordariomycetidae</taxon>
        <taxon>Ophiostomatales</taxon>
        <taxon>Ophiostomataceae</taxon>
        <taxon>Sporothrix</taxon>
    </lineage>
</organism>
<keyword evidence="8" id="KW-0131">Cell cycle</keyword>
<evidence type="ECO:0000256" key="7">
    <source>
        <dbReference type="ARBA" id="ARBA00023242"/>
    </source>
</evidence>
<evidence type="ECO:0000256" key="1">
    <source>
        <dbReference type="ARBA" id="ARBA00004123"/>
    </source>
</evidence>
<evidence type="ECO:0000256" key="8">
    <source>
        <dbReference type="ARBA" id="ARBA00023306"/>
    </source>
</evidence>
<protein>
    <recommendedName>
        <fullName evidence="11">Borealin N-terminal domain-containing protein</fullName>
    </recommendedName>
</protein>
<evidence type="ECO:0000256" key="2">
    <source>
        <dbReference type="ARBA" id="ARBA00004584"/>
    </source>
</evidence>
<comment type="caution">
    <text evidence="12">The sequence shown here is derived from an EMBL/GenBank/DDBJ whole genome shotgun (WGS) entry which is preliminary data.</text>
</comment>
<keyword evidence="5" id="KW-0132">Cell division</keyword>
<comment type="subcellular location">
    <subcellularLocation>
        <location evidence="2">Chromosome</location>
        <location evidence="2">Centromere</location>
    </subcellularLocation>
    <subcellularLocation>
        <location evidence="1">Nucleus</location>
    </subcellularLocation>
</comment>
<feature type="region of interest" description="Disordered" evidence="10">
    <location>
        <begin position="222"/>
        <end position="371"/>
    </location>
</feature>
<evidence type="ECO:0000256" key="4">
    <source>
        <dbReference type="ARBA" id="ARBA00022454"/>
    </source>
</evidence>
<keyword evidence="4" id="KW-0158">Chromosome</keyword>
<feature type="compositionally biased region" description="Polar residues" evidence="10">
    <location>
        <begin position="162"/>
        <end position="180"/>
    </location>
</feature>
<keyword evidence="9" id="KW-0137">Centromere</keyword>
<evidence type="ECO:0000256" key="10">
    <source>
        <dbReference type="SAM" id="MobiDB-lite"/>
    </source>
</evidence>
<feature type="compositionally biased region" description="Low complexity" evidence="10">
    <location>
        <begin position="305"/>
        <end position="327"/>
    </location>
</feature>
<sequence length="371" mass="38784">MATKTEESPSKRQKVGVTIAQKQALVDNLQLEVTERARKLRAQYNLQAQGLRTRIEIRVNRIPMALRKLKMGDLLLKHSTDQQMPVASKQATAAGRAPPPVPEKDFNQARSVVSRAESRAAQTAVNRPLKRLSDQLASGDKENQNSHLDNPKKRQRGAPGTSHGTQPGQILSPASSNSRMNPRDRERGAPPPSSPAKSFIARPMSPTKQASATNLISSMVEKARATRAATTRKPTTSSTASSAAGGATATAARTRGRGAASGTTAAPASRSAAAAAARNARRISGISESSDASTSTVVRKVGRPAASTTASTARKVTGTTAAATKKTVMSSIKKGVTSATTKRAAATKAAAPTAATASATTRSGRVLRKRD</sequence>
<dbReference type="InterPro" id="IPR018867">
    <property type="entry name" value="Cell_div_borealin"/>
</dbReference>
<evidence type="ECO:0000256" key="9">
    <source>
        <dbReference type="ARBA" id="ARBA00023328"/>
    </source>
</evidence>
<evidence type="ECO:0000259" key="11">
    <source>
        <dbReference type="Pfam" id="PF10444"/>
    </source>
</evidence>
<dbReference type="PANTHER" id="PTHR16040:SF7">
    <property type="entry name" value="AUSTRALIN, ISOFORM A-RELATED"/>
    <property type="match status" value="1"/>
</dbReference>
<reference evidence="12 13" key="1">
    <citation type="journal article" date="2024" name="IMA Fungus">
        <title>IMA Genome - F19 : A genome assembly and annotation guide to empower mycologists, including annotated draft genome sequences of Ceratocystis pirilliformis, Diaporthe australafricana, Fusarium ophioides, Paecilomyces lecythidis, and Sporothrix stenoceras.</title>
        <authorList>
            <person name="Aylward J."/>
            <person name="Wilson A.M."/>
            <person name="Visagie C.M."/>
            <person name="Spraker J."/>
            <person name="Barnes I."/>
            <person name="Buitendag C."/>
            <person name="Ceriani C."/>
            <person name="Del Mar Angel L."/>
            <person name="du Plessis D."/>
            <person name="Fuchs T."/>
            <person name="Gasser K."/>
            <person name="Kramer D."/>
            <person name="Li W."/>
            <person name="Munsamy K."/>
            <person name="Piso A."/>
            <person name="Price J.L."/>
            <person name="Sonnekus B."/>
            <person name="Thomas C."/>
            <person name="van der Nest A."/>
            <person name="van Dijk A."/>
            <person name="van Heerden A."/>
            <person name="van Vuuren N."/>
            <person name="Yilmaz N."/>
            <person name="Duong T.A."/>
            <person name="van der Merwe N.A."/>
            <person name="Wingfield M.J."/>
            <person name="Wingfield B.D."/>
        </authorList>
    </citation>
    <scope>NUCLEOTIDE SEQUENCE [LARGE SCALE GENOMIC DNA]</scope>
    <source>
        <strain evidence="12 13">CMW 5346</strain>
    </source>
</reference>
<accession>A0ABR3ZAJ8</accession>
<dbReference type="EMBL" id="JAWCUI010000020">
    <property type="protein sequence ID" value="KAL1897060.1"/>
    <property type="molecule type" value="Genomic_DNA"/>
</dbReference>
<keyword evidence="6" id="KW-0498">Mitosis</keyword>
<name>A0ABR3ZAJ8_9PEZI</name>